<feature type="transmembrane region" description="Helical" evidence="7">
    <location>
        <begin position="12"/>
        <end position="33"/>
    </location>
</feature>
<protein>
    <submittedName>
        <fullName evidence="8">Chromate transporter</fullName>
    </submittedName>
</protein>
<keyword evidence="4 7" id="KW-0812">Transmembrane</keyword>
<accession>A0ABT3DE93</accession>
<evidence type="ECO:0000256" key="6">
    <source>
        <dbReference type="ARBA" id="ARBA00023136"/>
    </source>
</evidence>
<evidence type="ECO:0000313" key="9">
    <source>
        <dbReference type="Proteomes" id="UP001526147"/>
    </source>
</evidence>
<organism evidence="8 9">
    <name type="scientific">Metabacillus halosaccharovorans</name>
    <dbReference type="NCBI Taxonomy" id="930124"/>
    <lineage>
        <taxon>Bacteria</taxon>
        <taxon>Bacillati</taxon>
        <taxon>Bacillota</taxon>
        <taxon>Bacilli</taxon>
        <taxon>Bacillales</taxon>
        <taxon>Bacillaceae</taxon>
        <taxon>Metabacillus</taxon>
    </lineage>
</organism>
<feature type="transmembrane region" description="Helical" evidence="7">
    <location>
        <begin position="82"/>
        <end position="106"/>
    </location>
</feature>
<reference evidence="8 9" key="1">
    <citation type="submission" date="2022-10" db="EMBL/GenBank/DDBJ databases">
        <title>Draft genome assembly of moderately radiation resistant bacterium Metabacillus halosaccharovorans.</title>
        <authorList>
            <person name="Pal S."/>
            <person name="Gopinathan A."/>
        </authorList>
    </citation>
    <scope>NUCLEOTIDE SEQUENCE [LARGE SCALE GENOMIC DNA]</scope>
    <source>
        <strain evidence="8 9">VITHBRA001</strain>
    </source>
</reference>
<dbReference type="PANTHER" id="PTHR43663:SF1">
    <property type="entry name" value="CHROMATE TRANSPORTER"/>
    <property type="match status" value="1"/>
</dbReference>
<dbReference type="PANTHER" id="PTHR43663">
    <property type="entry name" value="CHROMATE TRANSPORT PROTEIN-RELATED"/>
    <property type="match status" value="1"/>
</dbReference>
<dbReference type="RefSeq" id="WP_264142167.1">
    <property type="nucleotide sequence ID" value="NZ_JAOYEY010000031.1"/>
</dbReference>
<feature type="transmembrane region" description="Helical" evidence="7">
    <location>
        <begin position="118"/>
        <end position="134"/>
    </location>
</feature>
<comment type="similarity">
    <text evidence="2">Belongs to the chromate ion transporter (CHR) (TC 2.A.51) family.</text>
</comment>
<dbReference type="InterPro" id="IPR003370">
    <property type="entry name" value="Chromate_transpt"/>
</dbReference>
<proteinExistence type="inferred from homology"/>
<evidence type="ECO:0000256" key="3">
    <source>
        <dbReference type="ARBA" id="ARBA00022475"/>
    </source>
</evidence>
<comment type="caution">
    <text evidence="8">The sequence shown here is derived from an EMBL/GenBank/DDBJ whole genome shotgun (WGS) entry which is preliminary data.</text>
</comment>
<keyword evidence="6 7" id="KW-0472">Membrane</keyword>
<evidence type="ECO:0000313" key="8">
    <source>
        <dbReference type="EMBL" id="MCV9885380.1"/>
    </source>
</evidence>
<dbReference type="Pfam" id="PF02417">
    <property type="entry name" value="Chromate_transp"/>
    <property type="match status" value="1"/>
</dbReference>
<evidence type="ECO:0000256" key="5">
    <source>
        <dbReference type="ARBA" id="ARBA00022989"/>
    </source>
</evidence>
<keyword evidence="5 7" id="KW-1133">Transmembrane helix</keyword>
<sequence>MKDETKKIFQLFWTFLKIGPVTFGGGYAMIPLIEREVVDKKRWVSHEDVADVFAIAESIPGAIAINSSTFIGYRIGGIKGAIAALLGVFLPTFLIVVMLSIVFLQVQNNPKIEAAFQAIRASIVALIVYAGYMISKTAIIDKTTFVLSFGSMAVLFFLHLHPVLIIFSGIILGIVLVNIKRKLGYSVDGKKEKSSPKKQQLEWFMGDGI</sequence>
<evidence type="ECO:0000256" key="1">
    <source>
        <dbReference type="ARBA" id="ARBA00004651"/>
    </source>
</evidence>
<dbReference type="EMBL" id="JAOYEY010000031">
    <property type="protein sequence ID" value="MCV9885380.1"/>
    <property type="molecule type" value="Genomic_DNA"/>
</dbReference>
<evidence type="ECO:0000256" key="7">
    <source>
        <dbReference type="SAM" id="Phobius"/>
    </source>
</evidence>
<evidence type="ECO:0000256" key="4">
    <source>
        <dbReference type="ARBA" id="ARBA00022692"/>
    </source>
</evidence>
<feature type="transmembrane region" description="Helical" evidence="7">
    <location>
        <begin position="154"/>
        <end position="177"/>
    </location>
</feature>
<gene>
    <name evidence="8" type="ORF">OIH86_06925</name>
</gene>
<keyword evidence="9" id="KW-1185">Reference proteome</keyword>
<comment type="subcellular location">
    <subcellularLocation>
        <location evidence="1">Cell membrane</location>
        <topology evidence="1">Multi-pass membrane protein</topology>
    </subcellularLocation>
</comment>
<dbReference type="InterPro" id="IPR052518">
    <property type="entry name" value="CHR_Transporter"/>
</dbReference>
<name>A0ABT3DE93_9BACI</name>
<keyword evidence="3" id="KW-1003">Cell membrane</keyword>
<evidence type="ECO:0000256" key="2">
    <source>
        <dbReference type="ARBA" id="ARBA00005262"/>
    </source>
</evidence>
<dbReference type="Proteomes" id="UP001526147">
    <property type="component" value="Unassembled WGS sequence"/>
</dbReference>